<name>C0GGX6_DETAL</name>
<protein>
    <submittedName>
        <fullName evidence="1">Uncharacterized protein</fullName>
    </submittedName>
</protein>
<keyword evidence="2" id="KW-1185">Reference proteome</keyword>
<evidence type="ECO:0000313" key="2">
    <source>
        <dbReference type="Proteomes" id="UP000006443"/>
    </source>
</evidence>
<organism evidence="1 2">
    <name type="scientific">Dethiobacter alkaliphilus AHT 1</name>
    <dbReference type="NCBI Taxonomy" id="555088"/>
    <lineage>
        <taxon>Bacteria</taxon>
        <taxon>Bacillati</taxon>
        <taxon>Bacillota</taxon>
        <taxon>Dethiobacteria</taxon>
        <taxon>Dethiobacterales</taxon>
        <taxon>Dethiobacteraceae</taxon>
        <taxon>Dethiobacter</taxon>
    </lineage>
</organism>
<proteinExistence type="predicted"/>
<dbReference type="Pfam" id="PF20118">
    <property type="entry name" value="DUF6508"/>
    <property type="match status" value="1"/>
</dbReference>
<gene>
    <name evidence="1" type="ORF">DealDRAFT_1735</name>
</gene>
<comment type="caution">
    <text evidence="1">The sequence shown here is derived from an EMBL/GenBank/DDBJ whole genome shotgun (WGS) entry which is preliminary data.</text>
</comment>
<accession>C0GGX6</accession>
<dbReference type="OrthoDB" id="9806482at2"/>
<dbReference type="eggNOG" id="COG2110">
    <property type="taxonomic scope" value="Bacteria"/>
</dbReference>
<dbReference type="RefSeq" id="WP_008516654.1">
    <property type="nucleotide sequence ID" value="NZ_ACJM01000008.1"/>
</dbReference>
<dbReference type="InterPro" id="IPR045425">
    <property type="entry name" value="DUF6508"/>
</dbReference>
<sequence>MSVTKENLDRVLAYLPYFQDQETEKFEVSSVSMAGPYIYAEQVVKFLKTLHEEGLIIDFDWHGWGQESIRYFTDRELIESADLETVQKLFSTIVKAEKITNGVLAEMITKGVIVDLLLRLSQLRNEMQKG</sequence>
<dbReference type="STRING" id="555088.DealDRAFT_1735"/>
<dbReference type="EMBL" id="ACJM01000008">
    <property type="protein sequence ID" value="EEG77278.1"/>
    <property type="molecule type" value="Genomic_DNA"/>
</dbReference>
<reference evidence="1 2" key="1">
    <citation type="submission" date="2009-02" db="EMBL/GenBank/DDBJ databases">
        <title>Sequencing of the draft genome and assembly of Dethiobacter alkaliphilus AHT 1.</title>
        <authorList>
            <consortium name="US DOE Joint Genome Institute (JGI-PGF)"/>
            <person name="Lucas S."/>
            <person name="Copeland A."/>
            <person name="Lapidus A."/>
            <person name="Glavina del Rio T."/>
            <person name="Dalin E."/>
            <person name="Tice H."/>
            <person name="Bruce D."/>
            <person name="Goodwin L."/>
            <person name="Pitluck S."/>
            <person name="Larimer F."/>
            <person name="Land M.L."/>
            <person name="Hauser L."/>
            <person name="Muyzer G."/>
        </authorList>
    </citation>
    <scope>NUCLEOTIDE SEQUENCE [LARGE SCALE GENOMIC DNA]</scope>
    <source>
        <strain evidence="1 2">AHT 1</strain>
    </source>
</reference>
<dbReference type="AlphaFoldDB" id="C0GGX6"/>
<evidence type="ECO:0000313" key="1">
    <source>
        <dbReference type="EMBL" id="EEG77278.1"/>
    </source>
</evidence>
<dbReference type="Proteomes" id="UP000006443">
    <property type="component" value="Unassembled WGS sequence"/>
</dbReference>